<evidence type="ECO:0000313" key="8">
    <source>
        <dbReference type="Ensembl" id="ENSPCOP00000027661.1"/>
    </source>
</evidence>
<dbReference type="Ensembl" id="ENSPCOT00000038506.1">
    <property type="protein sequence ID" value="ENSPCOP00000027661.1"/>
    <property type="gene ID" value="ENSPCOG00000026368.1"/>
</dbReference>
<evidence type="ECO:0000259" key="7">
    <source>
        <dbReference type="Pfam" id="PF14738"/>
    </source>
</evidence>
<comment type="similarity">
    <text evidence="5">Belongs to the CFAP91 family.</text>
</comment>
<dbReference type="AlphaFoldDB" id="A0A2K6GN40"/>
<feature type="domain" description="CFAP91" evidence="7">
    <location>
        <begin position="148"/>
        <end position="186"/>
    </location>
</feature>
<evidence type="ECO:0000256" key="4">
    <source>
        <dbReference type="ARBA" id="ARBA00023273"/>
    </source>
</evidence>
<sequence length="192" mass="22349">PLFIVLSEKDHTQANIQATLIRSRLKKVPRFRTMFSNLIHYPRYSLYWSKSDPVPPFISREWKGHEEKHKEALWQLAVTDTFQMPKKVCEDPEVTGKNRYKYFDRPFLPFHQQMPLNVVYAVTKAEPYTFPPTSIKFPPIPSKSTVGTQTDYRDADVQTDPYSPEYLICQDSIPELLTLAALTWGELAILLN</sequence>
<evidence type="ECO:0000256" key="1">
    <source>
        <dbReference type="ARBA" id="ARBA00004430"/>
    </source>
</evidence>
<protein>
    <recommendedName>
        <fullName evidence="6">Cilia- and flagella-associated protein 91</fullName>
    </recommendedName>
</protein>
<dbReference type="PANTHER" id="PTHR22455">
    <property type="entry name" value="CILIA- AND FLAGELLA-ASSOCIATED PROTEIN 91"/>
    <property type="match status" value="1"/>
</dbReference>
<evidence type="ECO:0000256" key="2">
    <source>
        <dbReference type="ARBA" id="ARBA00022490"/>
    </source>
</evidence>
<evidence type="ECO:0000256" key="5">
    <source>
        <dbReference type="ARBA" id="ARBA00029468"/>
    </source>
</evidence>
<proteinExistence type="inferred from homology"/>
<name>A0A2K6GN40_PROCO</name>
<dbReference type="Pfam" id="PF14738">
    <property type="entry name" value="CFAP91"/>
    <property type="match status" value="1"/>
</dbReference>
<accession>A0A2K6GN40</accession>
<dbReference type="Proteomes" id="UP000233160">
    <property type="component" value="Unassembled WGS sequence"/>
</dbReference>
<comment type="subcellular location">
    <subcellularLocation>
        <location evidence="1">Cytoplasm</location>
        <location evidence="1">Cytoskeleton</location>
        <location evidence="1">Cilium axoneme</location>
    </subcellularLocation>
</comment>
<evidence type="ECO:0000313" key="9">
    <source>
        <dbReference type="Proteomes" id="UP000233160"/>
    </source>
</evidence>
<keyword evidence="2" id="KW-0963">Cytoplasm</keyword>
<dbReference type="STRING" id="379532.ENSPCOP00000027661"/>
<organism evidence="8 9">
    <name type="scientific">Propithecus coquereli</name>
    <name type="common">Coquerel's sifaka</name>
    <name type="synonym">Propithecus verreauxi coquereli</name>
    <dbReference type="NCBI Taxonomy" id="379532"/>
    <lineage>
        <taxon>Eukaryota</taxon>
        <taxon>Metazoa</taxon>
        <taxon>Chordata</taxon>
        <taxon>Craniata</taxon>
        <taxon>Vertebrata</taxon>
        <taxon>Euteleostomi</taxon>
        <taxon>Mammalia</taxon>
        <taxon>Eutheria</taxon>
        <taxon>Euarchontoglires</taxon>
        <taxon>Primates</taxon>
        <taxon>Strepsirrhini</taxon>
        <taxon>Lemuriformes</taxon>
        <taxon>Indriidae</taxon>
        <taxon>Propithecus</taxon>
    </lineage>
</organism>
<dbReference type="InterPro" id="IPR026720">
    <property type="entry name" value="CFAP91"/>
</dbReference>
<dbReference type="GO" id="GO:0005930">
    <property type="term" value="C:axoneme"/>
    <property type="evidence" value="ECO:0007669"/>
    <property type="project" value="UniProtKB-SubCell"/>
</dbReference>
<reference evidence="8" key="1">
    <citation type="submission" date="2025-08" db="UniProtKB">
        <authorList>
            <consortium name="Ensembl"/>
        </authorList>
    </citation>
    <scope>IDENTIFICATION</scope>
</reference>
<dbReference type="InterPro" id="IPR032840">
    <property type="entry name" value="CFAP91_dom"/>
</dbReference>
<keyword evidence="4" id="KW-0966">Cell projection</keyword>
<dbReference type="PANTHER" id="PTHR22455:SF10">
    <property type="entry name" value="CILIA- AND FLAGELLA-ASSOCIATED PROTEIN 91"/>
    <property type="match status" value="1"/>
</dbReference>
<dbReference type="OMA" id="ETEEWAI"/>
<keyword evidence="9" id="KW-1185">Reference proteome</keyword>
<evidence type="ECO:0000256" key="6">
    <source>
        <dbReference type="ARBA" id="ARBA00029555"/>
    </source>
</evidence>
<evidence type="ECO:0000256" key="3">
    <source>
        <dbReference type="ARBA" id="ARBA00023212"/>
    </source>
</evidence>
<dbReference type="GeneTree" id="ENSGT00390000003024"/>
<keyword evidence="3" id="KW-0206">Cytoskeleton</keyword>
<reference evidence="8" key="2">
    <citation type="submission" date="2025-09" db="UniProtKB">
        <authorList>
            <consortium name="Ensembl"/>
        </authorList>
    </citation>
    <scope>IDENTIFICATION</scope>
</reference>